<dbReference type="SUPFAM" id="SSF46785">
    <property type="entry name" value="Winged helix' DNA-binding domain"/>
    <property type="match status" value="1"/>
</dbReference>
<dbReference type="InterPro" id="IPR036390">
    <property type="entry name" value="WH_DNA-bd_sf"/>
</dbReference>
<dbReference type="AlphaFoldDB" id="A0A426RWN9"/>
<dbReference type="FunFam" id="1.10.10.10:FF:000001">
    <property type="entry name" value="LysR family transcriptional regulator"/>
    <property type="match status" value="1"/>
</dbReference>
<proteinExistence type="inferred from homology"/>
<dbReference type="PANTHER" id="PTHR30346:SF0">
    <property type="entry name" value="HCA OPERON TRANSCRIPTIONAL ACTIVATOR HCAR"/>
    <property type="match status" value="1"/>
</dbReference>
<keyword evidence="3" id="KW-0238">DNA-binding</keyword>
<evidence type="ECO:0000256" key="4">
    <source>
        <dbReference type="ARBA" id="ARBA00023163"/>
    </source>
</evidence>
<dbReference type="Pfam" id="PF03466">
    <property type="entry name" value="LysR_substrate"/>
    <property type="match status" value="1"/>
</dbReference>
<keyword evidence="7" id="KW-1185">Reference proteome</keyword>
<dbReference type="PANTHER" id="PTHR30346">
    <property type="entry name" value="TRANSCRIPTIONAL DUAL REGULATOR HCAR-RELATED"/>
    <property type="match status" value="1"/>
</dbReference>
<evidence type="ECO:0000313" key="6">
    <source>
        <dbReference type="EMBL" id="RRQ79016.1"/>
    </source>
</evidence>
<evidence type="ECO:0000256" key="3">
    <source>
        <dbReference type="ARBA" id="ARBA00023125"/>
    </source>
</evidence>
<dbReference type="GO" id="GO:0032993">
    <property type="term" value="C:protein-DNA complex"/>
    <property type="evidence" value="ECO:0007669"/>
    <property type="project" value="TreeGrafter"/>
</dbReference>
<dbReference type="CDD" id="cd08414">
    <property type="entry name" value="PBP2_LTTR_aromatics_like"/>
    <property type="match status" value="1"/>
</dbReference>
<keyword evidence="2" id="KW-0805">Transcription regulation</keyword>
<dbReference type="GO" id="GO:0003700">
    <property type="term" value="F:DNA-binding transcription factor activity"/>
    <property type="evidence" value="ECO:0007669"/>
    <property type="project" value="InterPro"/>
</dbReference>
<dbReference type="Gene3D" id="1.10.10.10">
    <property type="entry name" value="Winged helix-like DNA-binding domain superfamily/Winged helix DNA-binding domain"/>
    <property type="match status" value="1"/>
</dbReference>
<organism evidence="6 7">
    <name type="scientific">Streptomyces griseofuscus</name>
    <dbReference type="NCBI Taxonomy" id="146922"/>
    <lineage>
        <taxon>Bacteria</taxon>
        <taxon>Bacillati</taxon>
        <taxon>Actinomycetota</taxon>
        <taxon>Actinomycetes</taxon>
        <taxon>Kitasatosporales</taxon>
        <taxon>Streptomycetaceae</taxon>
        <taxon>Streptomyces</taxon>
    </lineage>
</organism>
<protein>
    <submittedName>
        <fullName evidence="6">LysR family transcriptional regulator</fullName>
    </submittedName>
</protein>
<dbReference type="InterPro" id="IPR005119">
    <property type="entry name" value="LysR_subst-bd"/>
</dbReference>
<dbReference type="Gene3D" id="3.40.190.10">
    <property type="entry name" value="Periplasmic binding protein-like II"/>
    <property type="match status" value="2"/>
</dbReference>
<dbReference type="PROSITE" id="PS50931">
    <property type="entry name" value="HTH_LYSR"/>
    <property type="match status" value="1"/>
</dbReference>
<dbReference type="EMBL" id="PDES01000020">
    <property type="protein sequence ID" value="RRQ79016.1"/>
    <property type="molecule type" value="Genomic_DNA"/>
</dbReference>
<dbReference type="GO" id="GO:0003677">
    <property type="term" value="F:DNA binding"/>
    <property type="evidence" value="ECO:0007669"/>
    <property type="project" value="UniProtKB-KW"/>
</dbReference>
<dbReference type="SUPFAM" id="SSF53850">
    <property type="entry name" value="Periplasmic binding protein-like II"/>
    <property type="match status" value="1"/>
</dbReference>
<comment type="caution">
    <text evidence="6">The sequence shown here is derived from an EMBL/GenBank/DDBJ whole genome shotgun (WGS) entry which is preliminary data.</text>
</comment>
<name>A0A426RWN9_9ACTN</name>
<dbReference type="PRINTS" id="PR00039">
    <property type="entry name" value="HTHLYSR"/>
</dbReference>
<keyword evidence="4" id="KW-0804">Transcription</keyword>
<reference evidence="6 7" key="1">
    <citation type="submission" date="2017-10" db="EMBL/GenBank/DDBJ databases">
        <title>Draft genome of actinobacteria isolated from guarana (Paullinia cupana (Mart.) Ducke.</title>
        <authorList>
            <person name="Siqueira K.A."/>
            <person name="Liotti R.G."/>
            <person name="Mendes T.A."/>
            <person name="Soares M.A."/>
        </authorList>
    </citation>
    <scope>NUCLEOTIDE SEQUENCE [LARGE SCALE GENOMIC DNA]</scope>
    <source>
        <strain evidence="6 7">199</strain>
    </source>
</reference>
<dbReference type="InterPro" id="IPR036388">
    <property type="entry name" value="WH-like_DNA-bd_sf"/>
</dbReference>
<sequence>MDLTPRLLEQFTVLAEEKHFGRAASRLMMSQPPLSQAVQRLERIIGTRLCTRSSQGVSLTPAGEAFAADARRILEAQESAVARARRIASGAEGELHIGFVNSLGHWHLPRLLADAAEQLPGLRLHLRQGSTAALIELVRSGTVELALVRQPPSDIDDLAVHRLTGERLAAALPVAHRRAGAGRLSLADLREDSFALAGDGPLQQLAQRALLACDRAGFVPTVRAHADDLPGLLSYVASGLCVTLAPEHTAALSFPGVRFLPLTDEAPELTTTLAALHRPHADPAVRSLLALAGASLAG</sequence>
<feature type="domain" description="HTH lysR-type" evidence="5">
    <location>
        <begin position="1"/>
        <end position="60"/>
    </location>
</feature>
<gene>
    <name evidence="6" type="ORF">CQW44_35585</name>
</gene>
<dbReference type="RefSeq" id="WP_125212093.1">
    <property type="nucleotide sequence ID" value="NZ_PDER01000026.1"/>
</dbReference>
<evidence type="ECO:0000259" key="5">
    <source>
        <dbReference type="PROSITE" id="PS50931"/>
    </source>
</evidence>
<dbReference type="InterPro" id="IPR000847">
    <property type="entry name" value="LysR_HTH_N"/>
</dbReference>
<dbReference type="Proteomes" id="UP000276379">
    <property type="component" value="Unassembled WGS sequence"/>
</dbReference>
<dbReference type="Pfam" id="PF00126">
    <property type="entry name" value="HTH_1"/>
    <property type="match status" value="1"/>
</dbReference>
<comment type="similarity">
    <text evidence="1">Belongs to the LysR transcriptional regulatory family.</text>
</comment>
<evidence type="ECO:0000313" key="7">
    <source>
        <dbReference type="Proteomes" id="UP000276379"/>
    </source>
</evidence>
<evidence type="ECO:0000256" key="2">
    <source>
        <dbReference type="ARBA" id="ARBA00023015"/>
    </source>
</evidence>
<evidence type="ECO:0000256" key="1">
    <source>
        <dbReference type="ARBA" id="ARBA00009437"/>
    </source>
</evidence>
<accession>A0A426RWN9</accession>